<keyword evidence="2" id="KW-1185">Reference proteome</keyword>
<comment type="caution">
    <text evidence="1">The sequence shown here is derived from an EMBL/GenBank/DDBJ whole genome shotgun (WGS) entry which is preliminary data.</text>
</comment>
<protein>
    <submittedName>
        <fullName evidence="1">Uncharacterized protein</fullName>
    </submittedName>
</protein>
<accession>A0A834SRL4</accession>
<dbReference type="Proteomes" id="UP000634136">
    <property type="component" value="Unassembled WGS sequence"/>
</dbReference>
<evidence type="ECO:0000313" key="2">
    <source>
        <dbReference type="Proteomes" id="UP000634136"/>
    </source>
</evidence>
<name>A0A834SRL4_9FABA</name>
<gene>
    <name evidence="1" type="ORF">G2W53_040074</name>
</gene>
<dbReference type="AlphaFoldDB" id="A0A834SRL4"/>
<organism evidence="1 2">
    <name type="scientific">Senna tora</name>
    <dbReference type="NCBI Taxonomy" id="362788"/>
    <lineage>
        <taxon>Eukaryota</taxon>
        <taxon>Viridiplantae</taxon>
        <taxon>Streptophyta</taxon>
        <taxon>Embryophyta</taxon>
        <taxon>Tracheophyta</taxon>
        <taxon>Spermatophyta</taxon>
        <taxon>Magnoliopsida</taxon>
        <taxon>eudicotyledons</taxon>
        <taxon>Gunneridae</taxon>
        <taxon>Pentapetalae</taxon>
        <taxon>rosids</taxon>
        <taxon>fabids</taxon>
        <taxon>Fabales</taxon>
        <taxon>Fabaceae</taxon>
        <taxon>Caesalpinioideae</taxon>
        <taxon>Cassia clade</taxon>
        <taxon>Senna</taxon>
    </lineage>
</organism>
<proteinExistence type="predicted"/>
<evidence type="ECO:0000313" key="1">
    <source>
        <dbReference type="EMBL" id="KAF7807913.1"/>
    </source>
</evidence>
<dbReference type="EMBL" id="JAAIUW010000012">
    <property type="protein sequence ID" value="KAF7807913.1"/>
    <property type="molecule type" value="Genomic_DNA"/>
</dbReference>
<reference evidence="1" key="1">
    <citation type="submission" date="2020-09" db="EMBL/GenBank/DDBJ databases">
        <title>Genome-Enabled Discovery of Anthraquinone Biosynthesis in Senna tora.</title>
        <authorList>
            <person name="Kang S.-H."/>
            <person name="Pandey R.P."/>
            <person name="Lee C.-M."/>
            <person name="Sim J.-S."/>
            <person name="Jeong J.-T."/>
            <person name="Choi B.-S."/>
            <person name="Jung M."/>
            <person name="Ginzburg D."/>
            <person name="Zhao K."/>
            <person name="Won S.Y."/>
            <person name="Oh T.-J."/>
            <person name="Yu Y."/>
            <person name="Kim N.-H."/>
            <person name="Lee O.R."/>
            <person name="Lee T.-H."/>
            <person name="Bashyal P."/>
            <person name="Kim T.-S."/>
            <person name="Lee W.-H."/>
            <person name="Kawkins C."/>
            <person name="Kim C.-K."/>
            <person name="Kim J.S."/>
            <person name="Ahn B.O."/>
            <person name="Rhee S.Y."/>
            <person name="Sohng J.K."/>
        </authorList>
    </citation>
    <scope>NUCLEOTIDE SEQUENCE</scope>
    <source>
        <tissue evidence="1">Leaf</tissue>
    </source>
</reference>
<sequence length="80" mass="8927">MTFHSSLAIQLKHVVGMSKPGFLLSQTFPSHENSSGCNKEVWTRCYDEGGFAHNIQVTISFDVLENEHGILKSLVFCDLV</sequence>